<evidence type="ECO:0000313" key="2">
    <source>
        <dbReference type="Proteomes" id="UP000217763"/>
    </source>
</evidence>
<sequence>MISQAKKAKYQECAEAAAELERQRCWGTAAEAWEEAFYHATSPVNREWCKRRQQFCLRAPRWDQHREAA</sequence>
<proteinExistence type="predicted"/>
<evidence type="ECO:0000313" key="1">
    <source>
        <dbReference type="EMBL" id="ATG73647.1"/>
    </source>
</evidence>
<dbReference type="Proteomes" id="UP000217763">
    <property type="component" value="Chromosome"/>
</dbReference>
<evidence type="ECO:0008006" key="3">
    <source>
        <dbReference type="Google" id="ProtNLM"/>
    </source>
</evidence>
<keyword evidence="2" id="KW-1185">Reference proteome</keyword>
<dbReference type="RefSeq" id="WP_096778921.1">
    <property type="nucleotide sequence ID" value="NZ_CP012621.1"/>
</dbReference>
<dbReference type="NCBIfam" id="NF033650">
    <property type="entry name" value="ANR_neg_reg"/>
    <property type="match status" value="1"/>
</dbReference>
<name>A0A291HNA7_9GAMM</name>
<gene>
    <name evidence="1" type="ORF">AN401_07080</name>
</gene>
<protein>
    <recommendedName>
        <fullName evidence="3">ANR family transcriptional regulator</fullName>
    </recommendedName>
</protein>
<dbReference type="AlphaFoldDB" id="A0A291HNA7"/>
<dbReference type="EMBL" id="CP012621">
    <property type="protein sequence ID" value="ATG73647.1"/>
    <property type="molecule type" value="Genomic_DNA"/>
</dbReference>
<dbReference type="KEGG" id="zdf:AN401_07080"/>
<reference evidence="2" key="1">
    <citation type="submission" date="2015-09" db="EMBL/GenBank/DDBJ databases">
        <authorList>
            <person name="Shao Z."/>
            <person name="Wang L."/>
        </authorList>
    </citation>
    <scope>NUCLEOTIDE SEQUENCE [LARGE SCALE GENOMIC DNA]</scope>
    <source>
        <strain evidence="2">F13-1</strain>
    </source>
</reference>
<accession>A0A291HNA7</accession>
<organism evidence="1 2">
    <name type="scientific">Zobellella denitrificans</name>
    <dbReference type="NCBI Taxonomy" id="347534"/>
    <lineage>
        <taxon>Bacteria</taxon>
        <taxon>Pseudomonadati</taxon>
        <taxon>Pseudomonadota</taxon>
        <taxon>Gammaproteobacteria</taxon>
        <taxon>Aeromonadales</taxon>
        <taxon>Aeromonadaceae</taxon>
        <taxon>Zobellella</taxon>
    </lineage>
</organism>
<dbReference type="InterPro" id="IPR047666">
    <property type="entry name" value="ANR_neg_reg"/>
</dbReference>